<name>A0A381Z940_9ZZZZ</name>
<sequence>MKSATLGSSVLIMLGAFFAGPAPTSDWPHYGGDQGGTRFSELTQLNRSNVGELRIAWQVRTGAVERRGPLLAASQFQATPIMTPNAAGSSVVICTPWNRIIALNPKTGQKRWEFDPKLKAIPLYNCRGVSYWEDQLTPAAAPCRHRIFSGTGDLRLLALDARTGRPCDGFGVDGEVQVEPLIIEESPEYKRGEVKFFSPPVIVRGVVVLGSGTFAKNKRVRNPSGALHGFDARSGQLRWTFDPIPRSADDPEHGNWSPAALEEAGAASAWAPLSGDEKLGLVFAPTSSASPDFYGGFRPGENRYANSTVALDAQTGKVAWHFQNIHHDVWDWDTPAQPIAADLEKNGERKPVLIQLTKQGLVFVFDRRTGEPVFEIEERPVPQNGLPGDVLSPTQPFPKAPPPLSSANIYPEDAWGITVWEREFCRRVIASHDYGPAFTPVREKGTVGISSINNWAGGAFDRSRNLLITNASNLFWITRAIPEAKYDRKKFPSLGQPALVVTGLGYAFIRNPLLSPLGIPCTAPPWGKLIAVDLIDGTIRWSVPLGNIGKLAPVPLPLQWGTPGTAGGPIVTAGGLVFIGATTDELFRAFDVETGHELWSASLPTAAHATPMTYAIDGKQYVLIASGGHVWQYPKISDHITAFALP</sequence>
<gene>
    <name evidence="5" type="ORF">METZ01_LOCUS138121</name>
</gene>
<dbReference type="Pfam" id="PF01011">
    <property type="entry name" value="PQQ"/>
    <property type="match status" value="1"/>
</dbReference>
<dbReference type="SUPFAM" id="SSF50998">
    <property type="entry name" value="Quinoprotein alcohol dehydrogenase-like"/>
    <property type="match status" value="1"/>
</dbReference>
<protein>
    <recommendedName>
        <fullName evidence="4">Pyrrolo-quinoline quinone repeat domain-containing protein</fullName>
    </recommendedName>
</protein>
<dbReference type="PANTHER" id="PTHR32303">
    <property type="entry name" value="QUINOPROTEIN ALCOHOL DEHYDROGENASE (CYTOCHROME C)"/>
    <property type="match status" value="1"/>
</dbReference>
<dbReference type="GO" id="GO:0016020">
    <property type="term" value="C:membrane"/>
    <property type="evidence" value="ECO:0007669"/>
    <property type="project" value="InterPro"/>
</dbReference>
<dbReference type="GO" id="GO:0048038">
    <property type="term" value="F:quinone binding"/>
    <property type="evidence" value="ECO:0007669"/>
    <property type="project" value="InterPro"/>
</dbReference>
<accession>A0A381Z940</accession>
<comment type="similarity">
    <text evidence="2">Belongs to the bacterial PQQ dehydrogenase family.</text>
</comment>
<evidence type="ECO:0000259" key="4">
    <source>
        <dbReference type="Pfam" id="PF01011"/>
    </source>
</evidence>
<dbReference type="InterPro" id="IPR017511">
    <property type="entry name" value="PQQ_mDH"/>
</dbReference>
<dbReference type="EMBL" id="UINC01020266">
    <property type="protein sequence ID" value="SVA85267.1"/>
    <property type="molecule type" value="Genomic_DNA"/>
</dbReference>
<evidence type="ECO:0000256" key="1">
    <source>
        <dbReference type="ARBA" id="ARBA00001931"/>
    </source>
</evidence>
<comment type="cofactor">
    <cofactor evidence="1">
        <name>pyrroloquinoline quinone</name>
        <dbReference type="ChEBI" id="CHEBI:58442"/>
    </cofactor>
</comment>
<evidence type="ECO:0000256" key="2">
    <source>
        <dbReference type="ARBA" id="ARBA00008156"/>
    </source>
</evidence>
<dbReference type="InterPro" id="IPR018391">
    <property type="entry name" value="PQQ_b-propeller_rpt"/>
</dbReference>
<dbReference type="InterPro" id="IPR011047">
    <property type="entry name" value="Quinoprotein_ADH-like_sf"/>
</dbReference>
<dbReference type="Gene3D" id="2.140.10.10">
    <property type="entry name" value="Quinoprotein alcohol dehydrogenase-like superfamily"/>
    <property type="match status" value="1"/>
</dbReference>
<dbReference type="CDD" id="cd10280">
    <property type="entry name" value="PQQ_mGDH"/>
    <property type="match status" value="1"/>
</dbReference>
<dbReference type="InterPro" id="IPR002372">
    <property type="entry name" value="PQQ_rpt_dom"/>
</dbReference>
<proteinExistence type="inferred from homology"/>
<keyword evidence="3" id="KW-0560">Oxidoreductase</keyword>
<dbReference type="PANTHER" id="PTHR32303:SF4">
    <property type="entry name" value="QUINOPROTEIN GLUCOSE DEHYDROGENASE"/>
    <property type="match status" value="1"/>
</dbReference>
<dbReference type="AlphaFoldDB" id="A0A381Z940"/>
<dbReference type="SMART" id="SM00564">
    <property type="entry name" value="PQQ"/>
    <property type="match status" value="4"/>
</dbReference>
<feature type="domain" description="Pyrrolo-quinoline quinone repeat" evidence="4">
    <location>
        <begin position="27"/>
        <end position="622"/>
    </location>
</feature>
<dbReference type="GO" id="GO:0008876">
    <property type="term" value="F:quinoprotein glucose dehydrogenase activity"/>
    <property type="evidence" value="ECO:0007669"/>
    <property type="project" value="TreeGrafter"/>
</dbReference>
<evidence type="ECO:0000256" key="3">
    <source>
        <dbReference type="ARBA" id="ARBA00023002"/>
    </source>
</evidence>
<organism evidence="5">
    <name type="scientific">marine metagenome</name>
    <dbReference type="NCBI Taxonomy" id="408172"/>
    <lineage>
        <taxon>unclassified sequences</taxon>
        <taxon>metagenomes</taxon>
        <taxon>ecological metagenomes</taxon>
    </lineage>
</organism>
<reference evidence="5" key="1">
    <citation type="submission" date="2018-05" db="EMBL/GenBank/DDBJ databases">
        <authorList>
            <person name="Lanie J.A."/>
            <person name="Ng W.-L."/>
            <person name="Kazmierczak K.M."/>
            <person name="Andrzejewski T.M."/>
            <person name="Davidsen T.M."/>
            <person name="Wayne K.J."/>
            <person name="Tettelin H."/>
            <person name="Glass J.I."/>
            <person name="Rusch D."/>
            <person name="Podicherti R."/>
            <person name="Tsui H.-C.T."/>
            <person name="Winkler M.E."/>
        </authorList>
    </citation>
    <scope>NUCLEOTIDE SEQUENCE</scope>
</reference>
<evidence type="ECO:0000313" key="5">
    <source>
        <dbReference type="EMBL" id="SVA85267.1"/>
    </source>
</evidence>